<reference evidence="2 3" key="1">
    <citation type="submission" date="2023-01" db="EMBL/GenBank/DDBJ databases">
        <authorList>
            <person name="Whitehead M."/>
        </authorList>
    </citation>
    <scope>NUCLEOTIDE SEQUENCE [LARGE SCALE GENOMIC DNA]</scope>
</reference>
<dbReference type="PANTHER" id="PTHR19446">
    <property type="entry name" value="REVERSE TRANSCRIPTASES"/>
    <property type="match status" value="1"/>
</dbReference>
<name>A0AAV0WKP8_9HEMI</name>
<sequence>MLYKLYVGCVAGRLTEWLMSNKVLSPCQKGFLPADGAFEHVHTLNRVLEKAWTHAADKCVAWLNVSNAFGGIPHPALEAAIERSGAGEDFLLAVRDIYTGATSSVSVAGGLTNDIPVRSGIKQGCPLSGLLFIMAIDLQGESVDHRVLAFADDLCLIADSPGELQASIDAAHSGLDMLGLWLNAAKCASLHLSGGRPVGVRDTQFLLRGSPLRPLAEGEAATFLGAQVGFNVIPPLSTLAKTIAIGLRIARSKLAPWQRIDELKTFFYTSTFKHRRAVMRTVRDTLRLKRSDALIAKPDQGRAVECVAVHSASSHFLRDGDFTRFADWRFVHRARLNLVPLNGSSSWRAGDRRCRRCGQCWANRNLIND</sequence>
<protein>
    <recommendedName>
        <fullName evidence="1">Reverse transcriptase domain-containing protein</fullName>
    </recommendedName>
</protein>
<evidence type="ECO:0000259" key="1">
    <source>
        <dbReference type="Pfam" id="PF00078"/>
    </source>
</evidence>
<dbReference type="Proteomes" id="UP001160148">
    <property type="component" value="Unassembled WGS sequence"/>
</dbReference>
<dbReference type="InterPro" id="IPR043502">
    <property type="entry name" value="DNA/RNA_pol_sf"/>
</dbReference>
<dbReference type="GO" id="GO:0071897">
    <property type="term" value="P:DNA biosynthetic process"/>
    <property type="evidence" value="ECO:0007669"/>
    <property type="project" value="UniProtKB-ARBA"/>
</dbReference>
<proteinExistence type="predicted"/>
<organism evidence="2 3">
    <name type="scientific">Macrosiphum euphorbiae</name>
    <name type="common">potato aphid</name>
    <dbReference type="NCBI Taxonomy" id="13131"/>
    <lineage>
        <taxon>Eukaryota</taxon>
        <taxon>Metazoa</taxon>
        <taxon>Ecdysozoa</taxon>
        <taxon>Arthropoda</taxon>
        <taxon>Hexapoda</taxon>
        <taxon>Insecta</taxon>
        <taxon>Pterygota</taxon>
        <taxon>Neoptera</taxon>
        <taxon>Paraneoptera</taxon>
        <taxon>Hemiptera</taxon>
        <taxon>Sternorrhyncha</taxon>
        <taxon>Aphidomorpha</taxon>
        <taxon>Aphidoidea</taxon>
        <taxon>Aphididae</taxon>
        <taxon>Macrosiphini</taxon>
        <taxon>Macrosiphum</taxon>
    </lineage>
</organism>
<dbReference type="InterPro" id="IPR000477">
    <property type="entry name" value="RT_dom"/>
</dbReference>
<dbReference type="AlphaFoldDB" id="A0AAV0WKP8"/>
<dbReference type="Pfam" id="PF00078">
    <property type="entry name" value="RVT_1"/>
    <property type="match status" value="1"/>
</dbReference>
<feature type="domain" description="Reverse transcriptase" evidence="1">
    <location>
        <begin position="11"/>
        <end position="224"/>
    </location>
</feature>
<dbReference type="EMBL" id="CARXXK010000002">
    <property type="protein sequence ID" value="CAI6356202.1"/>
    <property type="molecule type" value="Genomic_DNA"/>
</dbReference>
<evidence type="ECO:0000313" key="2">
    <source>
        <dbReference type="EMBL" id="CAI6356202.1"/>
    </source>
</evidence>
<comment type="caution">
    <text evidence="2">The sequence shown here is derived from an EMBL/GenBank/DDBJ whole genome shotgun (WGS) entry which is preliminary data.</text>
</comment>
<dbReference type="SUPFAM" id="SSF56672">
    <property type="entry name" value="DNA/RNA polymerases"/>
    <property type="match status" value="1"/>
</dbReference>
<accession>A0AAV0WKP8</accession>
<dbReference type="CDD" id="cd01650">
    <property type="entry name" value="RT_nLTR_like"/>
    <property type="match status" value="1"/>
</dbReference>
<evidence type="ECO:0000313" key="3">
    <source>
        <dbReference type="Proteomes" id="UP001160148"/>
    </source>
</evidence>
<gene>
    <name evidence="2" type="ORF">MEUPH1_LOCUS11958</name>
</gene>
<keyword evidence="3" id="KW-1185">Reference proteome</keyword>